<keyword evidence="2" id="KW-1185">Reference proteome</keyword>
<dbReference type="RefSeq" id="WP_067558022.1">
    <property type="nucleotide sequence ID" value="NZ_CAMTBT010000003.1"/>
</dbReference>
<protein>
    <submittedName>
        <fullName evidence="1">Uncharacterized protein</fullName>
    </submittedName>
</protein>
<evidence type="ECO:0000313" key="1">
    <source>
        <dbReference type="EMBL" id="AMK54954.1"/>
    </source>
</evidence>
<sequence length="72" mass="8513">MTKDELKAMNEEYGDYFTKTFMDLDNGQHMDWKEQVLQDLKAGKKPPEIVHYNDVFDRENPMPDSLADLFVK</sequence>
<accession>A0A140DWC7</accession>
<dbReference type="KEGG" id="fro:AALO17_18200"/>
<gene>
    <name evidence="1" type="ORF">AALO17_18200</name>
</gene>
<reference evidence="1 2" key="1">
    <citation type="journal article" date="2016" name="Gut Pathog.">
        <title>Whole genome sequencing of "Faecalibaculum rodentium" ALO17, isolated from C57BL/6J laboratory mouse feces.</title>
        <authorList>
            <person name="Lim S."/>
            <person name="Chang D.H."/>
            <person name="Ahn S."/>
            <person name="Kim B.C."/>
        </authorList>
    </citation>
    <scope>NUCLEOTIDE SEQUENCE [LARGE SCALE GENOMIC DNA]</scope>
    <source>
        <strain evidence="1 2">Alo17</strain>
    </source>
</reference>
<proteinExistence type="predicted"/>
<dbReference type="EMBL" id="CP011391">
    <property type="protein sequence ID" value="AMK54954.1"/>
    <property type="molecule type" value="Genomic_DNA"/>
</dbReference>
<dbReference type="STRING" id="1702221.AALO17_18200"/>
<dbReference type="Proteomes" id="UP000069771">
    <property type="component" value="Chromosome"/>
</dbReference>
<organism evidence="1 2">
    <name type="scientific">Faecalibaculum rodentium</name>
    <dbReference type="NCBI Taxonomy" id="1702221"/>
    <lineage>
        <taxon>Bacteria</taxon>
        <taxon>Bacillati</taxon>
        <taxon>Bacillota</taxon>
        <taxon>Erysipelotrichia</taxon>
        <taxon>Erysipelotrichales</taxon>
        <taxon>Erysipelotrichaceae</taxon>
        <taxon>Faecalibaculum</taxon>
    </lineage>
</organism>
<dbReference type="AlphaFoldDB" id="A0A140DWC7"/>
<dbReference type="GeneID" id="78478461"/>
<name>A0A140DWC7_9FIRM</name>
<evidence type="ECO:0000313" key="2">
    <source>
        <dbReference type="Proteomes" id="UP000069771"/>
    </source>
</evidence>